<evidence type="ECO:0008006" key="3">
    <source>
        <dbReference type="Google" id="ProtNLM"/>
    </source>
</evidence>
<sequence>MKSMIRKALAVLLPAICYTSCLEKVDPEPPTLSVVSVTGVGVNTANLTSAITKAGNQEILDHGFVFSQSGENPAIDNTSIKKGAIDRATPTPITINGSLTGLKTAAEYYVWAYAQLQSGPVFSEAVKFKTSNVTQPGVKTEGYEAVTVSSARLKASITAKGTYPVSEYGIVWGGASDPTTASLSKYAVKGDVANVPFAFSANAAGLTANSTYHFRAYVISNGVTTYGADLSFKTSEVVQPGIRTDGASEVGNNSARLSGTVTGGGSHAISERGVVWGTGQNPTTDQAKASLSGNVTEFPSGFTVEARNLSPNTTYHYRAYVIANGVTSYGADKTFATGASLPVVVTNDAANLTQTSAVLNGSVNSGGSYAISEIGMVWSSTQTNPAVDNSAKASQGGTNTFPYTYKFTAGNLSPNTTYYYRAYVISNGIVYYGAARSFRTASVVKATVTTHATITSVSGSGWPVKLSGEVTKMGTYPIQRYGFQYSIGGTAFNAQTAKEVSGSTTFLRTTPFTFSNQISYRQCGSNLYFRAYVIDNAGNQAFGEIRSIIVGSCVN</sequence>
<dbReference type="EMBL" id="BAABEY010000002">
    <property type="protein sequence ID" value="GAA4432198.1"/>
    <property type="molecule type" value="Genomic_DNA"/>
</dbReference>
<dbReference type="Proteomes" id="UP001501508">
    <property type="component" value="Unassembled WGS sequence"/>
</dbReference>
<comment type="caution">
    <text evidence="1">The sequence shown here is derived from an EMBL/GenBank/DDBJ whole genome shotgun (WGS) entry which is preliminary data.</text>
</comment>
<keyword evidence="2" id="KW-1185">Reference proteome</keyword>
<organism evidence="1 2">
    <name type="scientific">Ravibacter arvi</name>
    <dbReference type="NCBI Taxonomy" id="2051041"/>
    <lineage>
        <taxon>Bacteria</taxon>
        <taxon>Pseudomonadati</taxon>
        <taxon>Bacteroidota</taxon>
        <taxon>Cytophagia</taxon>
        <taxon>Cytophagales</taxon>
        <taxon>Spirosomataceae</taxon>
        <taxon>Ravibacter</taxon>
    </lineage>
</organism>
<protein>
    <recommendedName>
        <fullName evidence="3">Fibronectin type-III domain-containing protein</fullName>
    </recommendedName>
</protein>
<name>A0ABP8LMD7_9BACT</name>
<evidence type="ECO:0000313" key="2">
    <source>
        <dbReference type="Proteomes" id="UP001501508"/>
    </source>
</evidence>
<dbReference type="RefSeq" id="WP_345026329.1">
    <property type="nucleotide sequence ID" value="NZ_BAABEY010000002.1"/>
</dbReference>
<reference evidence="2" key="1">
    <citation type="journal article" date="2019" name="Int. J. Syst. Evol. Microbiol.">
        <title>The Global Catalogue of Microorganisms (GCM) 10K type strain sequencing project: providing services to taxonomists for standard genome sequencing and annotation.</title>
        <authorList>
            <consortium name="The Broad Institute Genomics Platform"/>
            <consortium name="The Broad Institute Genome Sequencing Center for Infectious Disease"/>
            <person name="Wu L."/>
            <person name="Ma J."/>
        </authorList>
    </citation>
    <scope>NUCLEOTIDE SEQUENCE [LARGE SCALE GENOMIC DNA]</scope>
    <source>
        <strain evidence="2">JCM 31920</strain>
    </source>
</reference>
<proteinExistence type="predicted"/>
<evidence type="ECO:0000313" key="1">
    <source>
        <dbReference type="EMBL" id="GAA4432198.1"/>
    </source>
</evidence>
<accession>A0ABP8LMD7</accession>
<gene>
    <name evidence="1" type="ORF">GCM10023091_03880</name>
</gene>